<accession>A0A6A6Q2K3</accession>
<proteinExistence type="predicted"/>
<dbReference type="Proteomes" id="UP000799767">
    <property type="component" value="Unassembled WGS sequence"/>
</dbReference>
<keyword evidence="3" id="KW-1185">Reference proteome</keyword>
<dbReference type="RefSeq" id="XP_033592820.1">
    <property type="nucleotide sequence ID" value="XM_033735139.1"/>
</dbReference>
<evidence type="ECO:0000313" key="3">
    <source>
        <dbReference type="Proteomes" id="UP000799767"/>
    </source>
</evidence>
<feature type="region of interest" description="Disordered" evidence="1">
    <location>
        <begin position="146"/>
        <end position="180"/>
    </location>
</feature>
<name>A0A6A6Q2K3_9PEZI</name>
<dbReference type="EMBL" id="MU001632">
    <property type="protein sequence ID" value="KAF2486251.1"/>
    <property type="molecule type" value="Genomic_DNA"/>
</dbReference>
<sequence>MSHNDCMAPGNDLARLPAVPRSFSEASRTEFLSALGMDHNVDADRELWFRMKDDALRGHSNICSSPANLVPYLRNNVPPQPWTVTQITELALLDEARRLYIESQGALRAVYNHGGSAESADGDMWVVRWMLWQVFLSGGYAQLPAEEEQEPDAWGATAREGNRGTGPSGSRRTSTGESSRVAVDTTHVLMV</sequence>
<dbReference type="AlphaFoldDB" id="A0A6A6Q2K3"/>
<reference evidence="2" key="1">
    <citation type="journal article" date="2020" name="Stud. Mycol.">
        <title>101 Dothideomycetes genomes: a test case for predicting lifestyles and emergence of pathogens.</title>
        <authorList>
            <person name="Haridas S."/>
            <person name="Albert R."/>
            <person name="Binder M."/>
            <person name="Bloem J."/>
            <person name="Labutti K."/>
            <person name="Salamov A."/>
            <person name="Andreopoulos B."/>
            <person name="Baker S."/>
            <person name="Barry K."/>
            <person name="Bills G."/>
            <person name="Bluhm B."/>
            <person name="Cannon C."/>
            <person name="Castanera R."/>
            <person name="Culley D."/>
            <person name="Daum C."/>
            <person name="Ezra D."/>
            <person name="Gonzalez J."/>
            <person name="Henrissat B."/>
            <person name="Kuo A."/>
            <person name="Liang C."/>
            <person name="Lipzen A."/>
            <person name="Lutzoni F."/>
            <person name="Magnuson J."/>
            <person name="Mondo S."/>
            <person name="Nolan M."/>
            <person name="Ohm R."/>
            <person name="Pangilinan J."/>
            <person name="Park H.-J."/>
            <person name="Ramirez L."/>
            <person name="Alfaro M."/>
            <person name="Sun H."/>
            <person name="Tritt A."/>
            <person name="Yoshinaga Y."/>
            <person name="Zwiers L.-H."/>
            <person name="Turgeon B."/>
            <person name="Goodwin S."/>
            <person name="Spatafora J."/>
            <person name="Crous P."/>
            <person name="Grigoriev I."/>
        </authorList>
    </citation>
    <scope>NUCLEOTIDE SEQUENCE</scope>
    <source>
        <strain evidence="2">CBS 113389</strain>
    </source>
</reference>
<gene>
    <name evidence="2" type="ORF">BDY17DRAFT_307773</name>
</gene>
<evidence type="ECO:0000256" key="1">
    <source>
        <dbReference type="SAM" id="MobiDB-lite"/>
    </source>
</evidence>
<dbReference type="GeneID" id="54476141"/>
<dbReference type="OrthoDB" id="4502478at2759"/>
<organism evidence="2 3">
    <name type="scientific">Neohortaea acidophila</name>
    <dbReference type="NCBI Taxonomy" id="245834"/>
    <lineage>
        <taxon>Eukaryota</taxon>
        <taxon>Fungi</taxon>
        <taxon>Dikarya</taxon>
        <taxon>Ascomycota</taxon>
        <taxon>Pezizomycotina</taxon>
        <taxon>Dothideomycetes</taxon>
        <taxon>Dothideomycetidae</taxon>
        <taxon>Mycosphaerellales</taxon>
        <taxon>Teratosphaeriaceae</taxon>
        <taxon>Neohortaea</taxon>
    </lineage>
</organism>
<feature type="compositionally biased region" description="Low complexity" evidence="1">
    <location>
        <begin position="168"/>
        <end position="180"/>
    </location>
</feature>
<evidence type="ECO:0000313" key="2">
    <source>
        <dbReference type="EMBL" id="KAF2486251.1"/>
    </source>
</evidence>
<protein>
    <submittedName>
        <fullName evidence="2">Uncharacterized protein</fullName>
    </submittedName>
</protein>